<feature type="transmembrane region" description="Helical" evidence="5">
    <location>
        <begin position="221"/>
        <end position="240"/>
    </location>
</feature>
<dbReference type="PANTHER" id="PTHR23510">
    <property type="entry name" value="INNER MEMBRANE TRANSPORT PROTEIN YAJR"/>
    <property type="match status" value="1"/>
</dbReference>
<dbReference type="InterPro" id="IPR051068">
    <property type="entry name" value="MFS_Domain-Containing_Protein"/>
</dbReference>
<dbReference type="InterPro" id="IPR036259">
    <property type="entry name" value="MFS_trans_sf"/>
</dbReference>
<evidence type="ECO:0000313" key="6">
    <source>
        <dbReference type="EMBL" id="VDL72389.1"/>
    </source>
</evidence>
<dbReference type="EMBL" id="UYSL01020054">
    <property type="protein sequence ID" value="VDL72389.1"/>
    <property type="molecule type" value="Genomic_DNA"/>
</dbReference>
<proteinExistence type="predicted"/>
<evidence type="ECO:0000313" key="8">
    <source>
        <dbReference type="WBParaSite" id="NBR_0000879901-mRNA-1"/>
    </source>
</evidence>
<comment type="subcellular location">
    <subcellularLocation>
        <location evidence="1">Membrane</location>
        <topology evidence="1">Multi-pass membrane protein</topology>
    </subcellularLocation>
</comment>
<feature type="transmembrane region" description="Helical" evidence="5">
    <location>
        <begin position="42"/>
        <end position="60"/>
    </location>
</feature>
<keyword evidence="7" id="KW-1185">Reference proteome</keyword>
<keyword evidence="4 5" id="KW-0472">Membrane</keyword>
<dbReference type="GO" id="GO:0005765">
    <property type="term" value="C:lysosomal membrane"/>
    <property type="evidence" value="ECO:0007669"/>
    <property type="project" value="TreeGrafter"/>
</dbReference>
<evidence type="ECO:0000256" key="2">
    <source>
        <dbReference type="ARBA" id="ARBA00022692"/>
    </source>
</evidence>
<evidence type="ECO:0000313" key="7">
    <source>
        <dbReference type="Proteomes" id="UP000271162"/>
    </source>
</evidence>
<protein>
    <submittedName>
        <fullName evidence="8">Nucleobase-ascorbate transporter 7</fullName>
    </submittedName>
</protein>
<organism evidence="8">
    <name type="scientific">Nippostrongylus brasiliensis</name>
    <name type="common">Rat hookworm</name>
    <dbReference type="NCBI Taxonomy" id="27835"/>
    <lineage>
        <taxon>Eukaryota</taxon>
        <taxon>Metazoa</taxon>
        <taxon>Ecdysozoa</taxon>
        <taxon>Nematoda</taxon>
        <taxon>Chromadorea</taxon>
        <taxon>Rhabditida</taxon>
        <taxon>Rhabditina</taxon>
        <taxon>Rhabditomorpha</taxon>
        <taxon>Strongyloidea</taxon>
        <taxon>Heligmosomidae</taxon>
        <taxon>Nippostrongylus</taxon>
    </lineage>
</organism>
<reference evidence="6 7" key="2">
    <citation type="submission" date="2018-11" db="EMBL/GenBank/DDBJ databases">
        <authorList>
            <consortium name="Pathogen Informatics"/>
        </authorList>
    </citation>
    <scope>NUCLEOTIDE SEQUENCE [LARGE SCALE GENOMIC DNA]</scope>
</reference>
<dbReference type="AlphaFoldDB" id="A0A0N4XZZ0"/>
<accession>A0A0N4XZZ0</accession>
<name>A0A0N4XZZ0_NIPBR</name>
<evidence type="ECO:0000256" key="5">
    <source>
        <dbReference type="SAM" id="Phobius"/>
    </source>
</evidence>
<dbReference type="PANTHER" id="PTHR23510:SF5">
    <property type="entry name" value="MFS DOMAIN-CONTAINING PROTEIN"/>
    <property type="match status" value="1"/>
</dbReference>
<feature type="transmembrane region" description="Helical" evidence="5">
    <location>
        <begin position="188"/>
        <end position="209"/>
    </location>
</feature>
<dbReference type="Proteomes" id="UP000271162">
    <property type="component" value="Unassembled WGS sequence"/>
</dbReference>
<gene>
    <name evidence="6" type="ORF">NBR_LOCUS8800</name>
</gene>
<dbReference type="STRING" id="27835.A0A0N4XZZ0"/>
<keyword evidence="2 5" id="KW-0812">Transmembrane</keyword>
<reference evidence="8" key="1">
    <citation type="submission" date="2017-02" db="UniProtKB">
        <authorList>
            <consortium name="WormBaseParasite"/>
        </authorList>
    </citation>
    <scope>IDENTIFICATION</scope>
</reference>
<evidence type="ECO:0000256" key="4">
    <source>
        <dbReference type="ARBA" id="ARBA00023136"/>
    </source>
</evidence>
<feature type="transmembrane region" description="Helical" evidence="5">
    <location>
        <begin position="115"/>
        <end position="135"/>
    </location>
</feature>
<evidence type="ECO:0000256" key="3">
    <source>
        <dbReference type="ARBA" id="ARBA00022989"/>
    </source>
</evidence>
<keyword evidence="3 5" id="KW-1133">Transmembrane helix</keyword>
<evidence type="ECO:0000256" key="1">
    <source>
        <dbReference type="ARBA" id="ARBA00004141"/>
    </source>
</evidence>
<sequence length="268" mass="29645">MLCLTGVQMSIYAMSTWQYLKEANPLFGYWNQQTLSAKAPTTFGFIVAALGTLGVLRSFIGTASNRKDRVRAVSLGTAGQTTGLSLGPAIQICFLPLGSEGYYIGPIALNMYTSAAFFMCAISLLSVVLVNTLFVEDYAGIISDDEKKGDPFLVIPKFDRVAVGQRCEFRLSAPITIAMYDWTHEEAVFYNGVIQTISCAVSTFTYFIIGSTRVGNWDRRVNLSLGLIGFLFCYVCHYPMPFYDGPLNQRQHGNPILWASLFDFTVKS</sequence>
<dbReference type="WBParaSite" id="NBR_0000879901-mRNA-1">
    <property type="protein sequence ID" value="NBR_0000879901-mRNA-1"/>
    <property type="gene ID" value="NBR_0000879901"/>
</dbReference>
<dbReference type="SUPFAM" id="SSF103473">
    <property type="entry name" value="MFS general substrate transporter"/>
    <property type="match status" value="1"/>
</dbReference>